<accession>E3N8F5</accession>
<dbReference type="RefSeq" id="XP_003095325.1">
    <property type="nucleotide sequence ID" value="XM_003095277.1"/>
</dbReference>
<dbReference type="AlphaFoldDB" id="E3N8F5"/>
<sequence>MQPFPTKPPIRQVIKKRGDAPTIVSLIPFGASNHGLDEIDNDEETPQISEVYCNVILILLVFMLLALFLFKVECVLTETPTH</sequence>
<keyword evidence="1" id="KW-0812">Transmembrane</keyword>
<evidence type="ECO:0000313" key="3">
    <source>
        <dbReference type="EMBL" id="KAF1746513.1"/>
    </source>
</evidence>
<evidence type="ECO:0000313" key="4">
    <source>
        <dbReference type="Proteomes" id="UP000008281"/>
    </source>
</evidence>
<evidence type="ECO:0000313" key="2">
    <source>
        <dbReference type="EMBL" id="EFO89455.1"/>
    </source>
</evidence>
<dbReference type="Proteomes" id="UP000008281">
    <property type="component" value="Unassembled WGS sequence"/>
</dbReference>
<reference evidence="3 5" key="2">
    <citation type="submission" date="2019-12" db="EMBL/GenBank/DDBJ databases">
        <title>Chromosome-level assembly of the Caenorhabditis remanei genome.</title>
        <authorList>
            <person name="Teterina A.A."/>
            <person name="Willis J.H."/>
            <person name="Phillips P.C."/>
        </authorList>
    </citation>
    <scope>NUCLEOTIDE SEQUENCE [LARGE SCALE GENOMIC DNA]</scope>
    <source>
        <strain evidence="3 5">PX506</strain>
        <tissue evidence="3">Whole organism</tissue>
    </source>
</reference>
<dbReference type="EMBL" id="DS268556">
    <property type="protein sequence ID" value="EFO89455.1"/>
    <property type="molecule type" value="Genomic_DNA"/>
</dbReference>
<dbReference type="CTD" id="9807574"/>
<evidence type="ECO:0000313" key="5">
    <source>
        <dbReference type="Proteomes" id="UP000483820"/>
    </source>
</evidence>
<evidence type="ECO:0000256" key="1">
    <source>
        <dbReference type="SAM" id="Phobius"/>
    </source>
</evidence>
<proteinExistence type="predicted"/>
<protein>
    <submittedName>
        <fullName evidence="2">Uncharacterized protein</fullName>
    </submittedName>
</protein>
<reference evidence="2" key="1">
    <citation type="submission" date="2007-07" db="EMBL/GenBank/DDBJ databases">
        <title>PCAP assembly of the Caenorhabditis remanei genome.</title>
        <authorList>
            <consortium name="The Caenorhabditis remanei Sequencing Consortium"/>
            <person name="Wilson R.K."/>
        </authorList>
    </citation>
    <scope>NUCLEOTIDE SEQUENCE [LARGE SCALE GENOMIC DNA]</scope>
    <source>
        <strain evidence="2">PB4641</strain>
    </source>
</reference>
<gene>
    <name evidence="2" type="ORF">CRE_19967</name>
    <name evidence="3" type="ORF">GCK72_022969</name>
</gene>
<name>E3N8F5_CAERE</name>
<dbReference type="EMBL" id="WUAV01000006">
    <property type="protein sequence ID" value="KAF1746513.1"/>
    <property type="molecule type" value="Genomic_DNA"/>
</dbReference>
<dbReference type="KEGG" id="crq:GCK72_022969"/>
<keyword evidence="1" id="KW-1133">Transmembrane helix</keyword>
<feature type="transmembrane region" description="Helical" evidence="1">
    <location>
        <begin position="51"/>
        <end position="70"/>
    </location>
</feature>
<keyword evidence="4" id="KW-1185">Reference proteome</keyword>
<keyword evidence="1" id="KW-0472">Membrane</keyword>
<organism evidence="4">
    <name type="scientific">Caenorhabditis remanei</name>
    <name type="common">Caenorhabditis vulgaris</name>
    <dbReference type="NCBI Taxonomy" id="31234"/>
    <lineage>
        <taxon>Eukaryota</taxon>
        <taxon>Metazoa</taxon>
        <taxon>Ecdysozoa</taxon>
        <taxon>Nematoda</taxon>
        <taxon>Chromadorea</taxon>
        <taxon>Rhabditida</taxon>
        <taxon>Rhabditina</taxon>
        <taxon>Rhabditomorpha</taxon>
        <taxon>Rhabditoidea</taxon>
        <taxon>Rhabditidae</taxon>
        <taxon>Peloderinae</taxon>
        <taxon>Caenorhabditis</taxon>
    </lineage>
</organism>
<dbReference type="InParanoid" id="E3N8F5"/>
<dbReference type="HOGENOM" id="CLU_2560469_0_0_1"/>
<dbReference type="Proteomes" id="UP000483820">
    <property type="component" value="Chromosome X"/>
</dbReference>
<dbReference type="GeneID" id="9807574"/>